<evidence type="ECO:0000256" key="1">
    <source>
        <dbReference type="ARBA" id="ARBA00023015"/>
    </source>
</evidence>
<dbReference type="InterPro" id="IPR000792">
    <property type="entry name" value="Tscrpt_reg_LuxR_C"/>
</dbReference>
<dbReference type="PROSITE" id="PS50043">
    <property type="entry name" value="HTH_LUXR_2"/>
    <property type="match status" value="1"/>
</dbReference>
<feature type="domain" description="HTH luxR-type" evidence="4">
    <location>
        <begin position="177"/>
        <end position="242"/>
    </location>
</feature>
<dbReference type="EMBL" id="BLJP01000001">
    <property type="protein sequence ID" value="GFE92597.1"/>
    <property type="molecule type" value="Genomic_DNA"/>
</dbReference>
<gene>
    <name evidence="5" type="primary">luxR</name>
    <name evidence="5" type="ORF">DmAi_06560</name>
</gene>
<dbReference type="AlphaFoldDB" id="A0A6V8I6F6"/>
<evidence type="ECO:0000313" key="5">
    <source>
        <dbReference type="EMBL" id="GFE92597.1"/>
    </source>
</evidence>
<dbReference type="OrthoDB" id="9803630at2"/>
<evidence type="ECO:0000313" key="6">
    <source>
        <dbReference type="Proteomes" id="UP000548726"/>
    </source>
</evidence>
<dbReference type="GO" id="GO:0003677">
    <property type="term" value="F:DNA binding"/>
    <property type="evidence" value="ECO:0007669"/>
    <property type="project" value="UniProtKB-KW"/>
</dbReference>
<name>A0A6V8I6F6_9PROT</name>
<dbReference type="InterPro" id="IPR005143">
    <property type="entry name" value="TF_LuxR_autoind-bd_dom"/>
</dbReference>
<evidence type="ECO:0000259" key="4">
    <source>
        <dbReference type="PROSITE" id="PS50043"/>
    </source>
</evidence>
<evidence type="ECO:0000256" key="3">
    <source>
        <dbReference type="ARBA" id="ARBA00023163"/>
    </source>
</evidence>
<dbReference type="RefSeq" id="WP_086655164.1">
    <property type="nucleotide sequence ID" value="NZ_BLJP01000001.1"/>
</dbReference>
<keyword evidence="6" id="KW-1185">Reference proteome</keyword>
<reference evidence="5 6" key="1">
    <citation type="journal article" date="2020" name="Cell Rep.">
        <title>Local necrotic cells trigger systemic immune activation via gut microbiome dysbiosis in Drosophila.</title>
        <authorList>
            <person name="Kosakamoto H."/>
            <person name="Yamauchi T."/>
            <person name="Akuzawa-Tokita Y."/>
            <person name="Nishimura K."/>
            <person name="Soga T."/>
            <person name="Murakami T."/>
            <person name="Mori H."/>
            <person name="Yamamoto K."/>
            <person name="Miyazaki R."/>
            <person name="Koto A."/>
            <person name="Miura M."/>
            <person name="Obata F."/>
        </authorList>
    </citation>
    <scope>NUCLEOTIDE SEQUENCE [LARGE SCALE GENOMIC DNA]</scope>
    <source>
        <strain evidence="5 6">Ai</strain>
    </source>
</reference>
<sequence>MDYEENRPYSMDSAILQEIETFSRKESFLSTFDKIREVFPIRNISYVFLSAHPNIKAEDSFISTHSTAWQKFYYEQNFVQHDPAVKAAFNSILPVNWKDLECKSAKEKQVMNLFREYEPSSSGITLPLRGLRGELGILTITAQEAHLIENRANYSRLFSQVGTYIYEWFSRQAGLRDEISAPSLSFREKQCLALYADGHMGVKVAEKLGVSEAAVRLYLTSARFKLQTQTTCGAVARAIRLGVI</sequence>
<dbReference type="Pfam" id="PF00196">
    <property type="entry name" value="GerE"/>
    <property type="match status" value="1"/>
</dbReference>
<dbReference type="SUPFAM" id="SSF75516">
    <property type="entry name" value="Pheromone-binding domain of LuxR-like quorum-sensing transcription factors"/>
    <property type="match status" value="1"/>
</dbReference>
<dbReference type="SUPFAM" id="SSF46894">
    <property type="entry name" value="C-terminal effector domain of the bipartite response regulators"/>
    <property type="match status" value="1"/>
</dbReference>
<keyword evidence="3" id="KW-0804">Transcription</keyword>
<dbReference type="InterPro" id="IPR036693">
    <property type="entry name" value="TF_LuxR_autoind-bd_dom_sf"/>
</dbReference>
<protein>
    <submittedName>
        <fullName evidence="5">Transcriptional activator protein LuxR</fullName>
    </submittedName>
</protein>
<dbReference type="Proteomes" id="UP000548726">
    <property type="component" value="Unassembled WGS sequence"/>
</dbReference>
<proteinExistence type="predicted"/>
<dbReference type="SMART" id="SM00421">
    <property type="entry name" value="HTH_LUXR"/>
    <property type="match status" value="1"/>
</dbReference>
<organism evidence="5 6">
    <name type="scientific">Acetobacter persici</name>
    <dbReference type="NCBI Taxonomy" id="1076596"/>
    <lineage>
        <taxon>Bacteria</taxon>
        <taxon>Pseudomonadati</taxon>
        <taxon>Pseudomonadota</taxon>
        <taxon>Alphaproteobacteria</taxon>
        <taxon>Acetobacterales</taxon>
        <taxon>Acetobacteraceae</taxon>
        <taxon>Acetobacter</taxon>
    </lineage>
</organism>
<keyword evidence="2" id="KW-0238">DNA-binding</keyword>
<evidence type="ECO:0000256" key="2">
    <source>
        <dbReference type="ARBA" id="ARBA00023125"/>
    </source>
</evidence>
<dbReference type="Gene3D" id="1.10.10.10">
    <property type="entry name" value="Winged helix-like DNA-binding domain superfamily/Winged helix DNA-binding domain"/>
    <property type="match status" value="1"/>
</dbReference>
<dbReference type="Gene3D" id="3.30.450.80">
    <property type="entry name" value="Transcription factor LuxR-like, autoinducer-binding domain"/>
    <property type="match status" value="1"/>
</dbReference>
<comment type="caution">
    <text evidence="5">The sequence shown here is derived from an EMBL/GenBank/DDBJ whole genome shotgun (WGS) entry which is preliminary data.</text>
</comment>
<accession>A0A6V8I6F6</accession>
<dbReference type="Pfam" id="PF03472">
    <property type="entry name" value="Autoind_bind"/>
    <property type="match status" value="1"/>
</dbReference>
<dbReference type="InterPro" id="IPR036388">
    <property type="entry name" value="WH-like_DNA-bd_sf"/>
</dbReference>
<dbReference type="InterPro" id="IPR016032">
    <property type="entry name" value="Sig_transdc_resp-reg_C-effctor"/>
</dbReference>
<keyword evidence="1" id="KW-0805">Transcription regulation</keyword>
<dbReference type="GO" id="GO:0006355">
    <property type="term" value="P:regulation of DNA-templated transcription"/>
    <property type="evidence" value="ECO:0007669"/>
    <property type="project" value="InterPro"/>
</dbReference>